<dbReference type="AlphaFoldDB" id="A0A9D1YT40"/>
<dbReference type="Proteomes" id="UP000824005">
    <property type="component" value="Unassembled WGS sequence"/>
</dbReference>
<dbReference type="EMBL" id="DXDC01000103">
    <property type="protein sequence ID" value="HIY65319.1"/>
    <property type="molecule type" value="Genomic_DNA"/>
</dbReference>
<evidence type="ECO:0000313" key="2">
    <source>
        <dbReference type="Proteomes" id="UP000824005"/>
    </source>
</evidence>
<evidence type="ECO:0008006" key="3">
    <source>
        <dbReference type="Google" id="ProtNLM"/>
    </source>
</evidence>
<accession>A0A9D1YT40</accession>
<reference evidence="1" key="2">
    <citation type="submission" date="2021-04" db="EMBL/GenBank/DDBJ databases">
        <authorList>
            <person name="Gilroy R."/>
        </authorList>
    </citation>
    <scope>NUCLEOTIDE SEQUENCE</scope>
    <source>
        <strain evidence="1">ChiGjej1B1-98</strain>
    </source>
</reference>
<evidence type="ECO:0000313" key="1">
    <source>
        <dbReference type="EMBL" id="HIY65319.1"/>
    </source>
</evidence>
<reference evidence="1" key="1">
    <citation type="journal article" date="2021" name="PeerJ">
        <title>Extensive microbial diversity within the chicken gut microbiome revealed by metagenomics and culture.</title>
        <authorList>
            <person name="Gilroy R."/>
            <person name="Ravi A."/>
            <person name="Getino M."/>
            <person name="Pursley I."/>
            <person name="Horton D.L."/>
            <person name="Alikhan N.F."/>
            <person name="Baker D."/>
            <person name="Gharbi K."/>
            <person name="Hall N."/>
            <person name="Watson M."/>
            <person name="Adriaenssens E.M."/>
            <person name="Foster-Nyarko E."/>
            <person name="Jarju S."/>
            <person name="Secka A."/>
            <person name="Antonio M."/>
            <person name="Oren A."/>
            <person name="Chaudhuri R.R."/>
            <person name="La Ragione R."/>
            <person name="Hildebrand F."/>
            <person name="Pallen M.J."/>
        </authorList>
    </citation>
    <scope>NUCLEOTIDE SEQUENCE</scope>
    <source>
        <strain evidence="1">ChiGjej1B1-98</strain>
    </source>
</reference>
<comment type="caution">
    <text evidence="1">The sequence shown here is derived from an EMBL/GenBank/DDBJ whole genome shotgun (WGS) entry which is preliminary data.</text>
</comment>
<organism evidence="1 2">
    <name type="scientific">Candidatus Agrococcus pullicola</name>
    <dbReference type="NCBI Taxonomy" id="2838429"/>
    <lineage>
        <taxon>Bacteria</taxon>
        <taxon>Bacillati</taxon>
        <taxon>Actinomycetota</taxon>
        <taxon>Actinomycetes</taxon>
        <taxon>Micrococcales</taxon>
        <taxon>Microbacteriaceae</taxon>
        <taxon>Agrococcus</taxon>
    </lineage>
</organism>
<protein>
    <recommendedName>
        <fullName evidence="3">Lipoprotein</fullName>
    </recommendedName>
</protein>
<proteinExistence type="predicted"/>
<dbReference type="PROSITE" id="PS51257">
    <property type="entry name" value="PROKAR_LIPOPROTEIN"/>
    <property type="match status" value="1"/>
</dbReference>
<sequence length="155" mass="15768">MRKRTTAIVAVAVIGLTGCGGIGLPAPSAPDPTISYPIVPSEDITKEACTAVVAEVNDLSRTLAQFYEALEGGDLLLAASLLNALQSQLSDIGGDAKGDPELEVLLSDLQGAAESLNASIAEIDTSDPLAATEGIQEDAEALRAAIDGLLAYCTA</sequence>
<name>A0A9D1YT40_9MICO</name>
<gene>
    <name evidence="1" type="ORF">H9830_03450</name>
</gene>